<keyword evidence="1" id="KW-0472">Membrane</keyword>
<keyword evidence="1" id="KW-1133">Transmembrane helix</keyword>
<feature type="non-terminal residue" evidence="2">
    <location>
        <position position="73"/>
    </location>
</feature>
<sequence>MYDTMPEQEMKETVVETLHEENEKKSVFIEPTSTPFVVLFLWSLLLSVLSVANPFLTNLSTNLQSQNLYAGWA</sequence>
<evidence type="ECO:0000313" key="2">
    <source>
        <dbReference type="EMBL" id="ETJ26133.1"/>
    </source>
</evidence>
<name>W1X767_9ZZZZ</name>
<evidence type="ECO:0000256" key="1">
    <source>
        <dbReference type="SAM" id="Phobius"/>
    </source>
</evidence>
<reference evidence="2" key="1">
    <citation type="submission" date="2013-12" db="EMBL/GenBank/DDBJ databases">
        <title>A Varibaculum cambriense genome reconstructed from a premature infant gut community with otherwise low bacterial novelty that shifts toward anaerobic metabolism during the third week of life.</title>
        <authorList>
            <person name="Brown C.T."/>
            <person name="Sharon I."/>
            <person name="Thomas B.C."/>
            <person name="Castelle C.J."/>
            <person name="Morowitz M.J."/>
            <person name="Banfield J.F."/>
        </authorList>
    </citation>
    <scope>NUCLEOTIDE SEQUENCE</scope>
</reference>
<protein>
    <submittedName>
        <fullName evidence="2">Uncharacterized protein</fullName>
    </submittedName>
</protein>
<keyword evidence="1" id="KW-0812">Transmembrane</keyword>
<gene>
    <name evidence="2" type="ORF">Q604_UNBC17511G0001</name>
</gene>
<accession>W1X767</accession>
<dbReference type="AlphaFoldDB" id="W1X767"/>
<comment type="caution">
    <text evidence="2">The sequence shown here is derived from an EMBL/GenBank/DDBJ whole genome shotgun (WGS) entry which is preliminary data.</text>
</comment>
<dbReference type="EMBL" id="AZMM01017511">
    <property type="protein sequence ID" value="ETJ26133.1"/>
    <property type="molecule type" value="Genomic_DNA"/>
</dbReference>
<feature type="transmembrane region" description="Helical" evidence="1">
    <location>
        <begin position="36"/>
        <end position="56"/>
    </location>
</feature>
<organism evidence="2">
    <name type="scientific">human gut metagenome</name>
    <dbReference type="NCBI Taxonomy" id="408170"/>
    <lineage>
        <taxon>unclassified sequences</taxon>
        <taxon>metagenomes</taxon>
        <taxon>organismal metagenomes</taxon>
    </lineage>
</organism>
<proteinExistence type="predicted"/>